<organism evidence="2 3">
    <name type="scientific">Pseudomonas denitrificans</name>
    <dbReference type="NCBI Taxonomy" id="43306"/>
    <lineage>
        <taxon>Bacteria</taxon>
        <taxon>Pseudomonadati</taxon>
        <taxon>Pseudomonadota</taxon>
        <taxon>Gammaproteobacteria</taxon>
        <taxon>Pseudomonadales</taxon>
        <taxon>Pseudomonadaceae</taxon>
        <taxon>Halopseudomonas</taxon>
    </lineage>
</organism>
<name>A0A9X7MVK8_PSEDE</name>
<reference evidence="2 3" key="1">
    <citation type="submission" date="2019-09" db="EMBL/GenBank/DDBJ databases">
        <title>Prosopis cineraria nodule microbiome.</title>
        <authorList>
            <person name="Chaluvadi S.R."/>
            <person name="Ali R."/>
            <person name="Wang X."/>
        </authorList>
    </citation>
    <scope>NUCLEOTIDE SEQUENCE [LARGE SCALE GENOMIC DNA]</scope>
    <source>
        <strain evidence="2 3">BG1</strain>
    </source>
</reference>
<evidence type="ECO:0000313" key="3">
    <source>
        <dbReference type="Proteomes" id="UP000326659"/>
    </source>
</evidence>
<dbReference type="Pfam" id="PF13982">
    <property type="entry name" value="YbfN"/>
    <property type="match status" value="1"/>
</dbReference>
<protein>
    <recommendedName>
        <fullName evidence="4">Lipoprotein</fullName>
    </recommendedName>
</protein>
<gene>
    <name evidence="2" type="ORF">F1C79_00930</name>
</gene>
<accession>A0A9X7MVK8</accession>
<sequence>MKKILLLAALSAATSGCAQHSDTTTDPRQAYRNCITAAQGQADQVKVCQSMLQSLMQGDQHRAFAEKESVRVLDYQKCLEEAKTGAGENEQPACQKIWQEIRNH</sequence>
<dbReference type="EMBL" id="CP043626">
    <property type="protein sequence ID" value="QEY70339.1"/>
    <property type="molecule type" value="Genomic_DNA"/>
</dbReference>
<proteinExistence type="predicted"/>
<evidence type="ECO:0008006" key="4">
    <source>
        <dbReference type="Google" id="ProtNLM"/>
    </source>
</evidence>
<keyword evidence="1" id="KW-0732">Signal</keyword>
<dbReference type="Proteomes" id="UP000326659">
    <property type="component" value="Chromosome"/>
</dbReference>
<keyword evidence="3" id="KW-1185">Reference proteome</keyword>
<dbReference type="RefSeq" id="WP_081517792.1">
    <property type="nucleotide sequence ID" value="NZ_CP043626.1"/>
</dbReference>
<dbReference type="PROSITE" id="PS51257">
    <property type="entry name" value="PROKAR_LIPOPROTEIN"/>
    <property type="match status" value="1"/>
</dbReference>
<dbReference type="AlphaFoldDB" id="A0A9X7MVK8"/>
<feature type="chain" id="PRO_5040870788" description="Lipoprotein" evidence="1">
    <location>
        <begin position="21"/>
        <end position="104"/>
    </location>
</feature>
<dbReference type="InterPro" id="IPR025727">
    <property type="entry name" value="YbfN-like"/>
</dbReference>
<dbReference type="KEGG" id="pden:F1C79_00930"/>
<feature type="signal peptide" evidence="1">
    <location>
        <begin position="1"/>
        <end position="20"/>
    </location>
</feature>
<evidence type="ECO:0000256" key="1">
    <source>
        <dbReference type="SAM" id="SignalP"/>
    </source>
</evidence>
<evidence type="ECO:0000313" key="2">
    <source>
        <dbReference type="EMBL" id="QEY70339.1"/>
    </source>
</evidence>
<dbReference type="OrthoDB" id="6560384at2"/>